<reference evidence="3 4" key="1">
    <citation type="journal article" date="2021" name="Nat. Plants">
        <title>The Taxus genome provides insights into paclitaxel biosynthesis.</title>
        <authorList>
            <person name="Xiong X."/>
            <person name="Gou J."/>
            <person name="Liao Q."/>
            <person name="Li Y."/>
            <person name="Zhou Q."/>
            <person name="Bi G."/>
            <person name="Li C."/>
            <person name="Du R."/>
            <person name="Wang X."/>
            <person name="Sun T."/>
            <person name="Guo L."/>
            <person name="Liang H."/>
            <person name="Lu P."/>
            <person name="Wu Y."/>
            <person name="Zhang Z."/>
            <person name="Ro D.K."/>
            <person name="Shang Y."/>
            <person name="Huang S."/>
            <person name="Yan J."/>
        </authorList>
    </citation>
    <scope>NUCLEOTIDE SEQUENCE [LARGE SCALE GENOMIC DNA]</scope>
    <source>
        <strain evidence="3">Ta-2019</strain>
    </source>
</reference>
<evidence type="ECO:0000256" key="2">
    <source>
        <dbReference type="SAM" id="Phobius"/>
    </source>
</evidence>
<comment type="caution">
    <text evidence="3">The sequence shown here is derived from an EMBL/GenBank/DDBJ whole genome shotgun (WGS) entry which is preliminary data.</text>
</comment>
<feature type="non-terminal residue" evidence="3">
    <location>
        <position position="66"/>
    </location>
</feature>
<evidence type="ECO:0000313" key="3">
    <source>
        <dbReference type="EMBL" id="KAH9288706.1"/>
    </source>
</evidence>
<dbReference type="Proteomes" id="UP000824469">
    <property type="component" value="Unassembled WGS sequence"/>
</dbReference>
<dbReference type="EMBL" id="JAHRHJ020003813">
    <property type="protein sequence ID" value="KAH9288706.1"/>
    <property type="molecule type" value="Genomic_DNA"/>
</dbReference>
<protein>
    <submittedName>
        <fullName evidence="3">Uncharacterized protein</fullName>
    </submittedName>
</protein>
<keyword evidence="2" id="KW-0472">Membrane</keyword>
<organism evidence="3 4">
    <name type="scientific">Taxus chinensis</name>
    <name type="common">Chinese yew</name>
    <name type="synonym">Taxus wallichiana var. chinensis</name>
    <dbReference type="NCBI Taxonomy" id="29808"/>
    <lineage>
        <taxon>Eukaryota</taxon>
        <taxon>Viridiplantae</taxon>
        <taxon>Streptophyta</taxon>
        <taxon>Embryophyta</taxon>
        <taxon>Tracheophyta</taxon>
        <taxon>Spermatophyta</taxon>
        <taxon>Pinopsida</taxon>
        <taxon>Pinidae</taxon>
        <taxon>Conifers II</taxon>
        <taxon>Cupressales</taxon>
        <taxon>Taxaceae</taxon>
        <taxon>Taxus</taxon>
    </lineage>
</organism>
<keyword evidence="2" id="KW-1133">Transmembrane helix</keyword>
<proteinExistence type="predicted"/>
<feature type="compositionally biased region" description="Basic and acidic residues" evidence="1">
    <location>
        <begin position="57"/>
        <end position="66"/>
    </location>
</feature>
<feature type="region of interest" description="Disordered" evidence="1">
    <location>
        <begin position="36"/>
        <end position="66"/>
    </location>
</feature>
<sequence length="66" mass="7047">QNSLVLWILIVIGRLEPSSGLAFIIGVVPKKSASTEYRSAPIGEQTPEVAKNGSISEEDKSDPIIP</sequence>
<evidence type="ECO:0000256" key="1">
    <source>
        <dbReference type="SAM" id="MobiDB-lite"/>
    </source>
</evidence>
<evidence type="ECO:0000313" key="4">
    <source>
        <dbReference type="Proteomes" id="UP000824469"/>
    </source>
</evidence>
<gene>
    <name evidence="3" type="ORF">KI387_032823</name>
</gene>
<dbReference type="AlphaFoldDB" id="A0AA38BWK1"/>
<keyword evidence="2" id="KW-0812">Transmembrane</keyword>
<feature type="non-terminal residue" evidence="3">
    <location>
        <position position="1"/>
    </location>
</feature>
<name>A0AA38BWK1_TAXCH</name>
<keyword evidence="4" id="KW-1185">Reference proteome</keyword>
<accession>A0AA38BWK1</accession>
<feature type="transmembrane region" description="Helical" evidence="2">
    <location>
        <begin position="6"/>
        <end position="28"/>
    </location>
</feature>